<name>A0AAE1E7Z5_9GAST</name>
<keyword evidence="3" id="KW-1185">Reference proteome</keyword>
<accession>A0AAE1E7Z5</accession>
<dbReference type="EMBL" id="JAWDGP010000750">
    <property type="protein sequence ID" value="KAK3797566.1"/>
    <property type="molecule type" value="Genomic_DNA"/>
</dbReference>
<evidence type="ECO:0000313" key="2">
    <source>
        <dbReference type="EMBL" id="KAK3797566.1"/>
    </source>
</evidence>
<organism evidence="2 3">
    <name type="scientific">Elysia crispata</name>
    <name type="common">lettuce slug</name>
    <dbReference type="NCBI Taxonomy" id="231223"/>
    <lineage>
        <taxon>Eukaryota</taxon>
        <taxon>Metazoa</taxon>
        <taxon>Spiralia</taxon>
        <taxon>Lophotrochozoa</taxon>
        <taxon>Mollusca</taxon>
        <taxon>Gastropoda</taxon>
        <taxon>Heterobranchia</taxon>
        <taxon>Euthyneura</taxon>
        <taxon>Panpulmonata</taxon>
        <taxon>Sacoglossa</taxon>
        <taxon>Placobranchoidea</taxon>
        <taxon>Plakobranchidae</taxon>
        <taxon>Elysia</taxon>
    </lineage>
</organism>
<feature type="domain" description="PiggyBac transposable element-derived protein" evidence="1">
    <location>
        <begin position="1"/>
        <end position="136"/>
    </location>
</feature>
<dbReference type="PANTHER" id="PTHR47272:SF1">
    <property type="entry name" value="PIGGYBAC TRANSPOSABLE ELEMENT-DERIVED PROTEIN 3-LIKE"/>
    <property type="match status" value="1"/>
</dbReference>
<dbReference type="InterPro" id="IPR029526">
    <property type="entry name" value="PGBD"/>
</dbReference>
<evidence type="ECO:0000259" key="1">
    <source>
        <dbReference type="Pfam" id="PF13843"/>
    </source>
</evidence>
<gene>
    <name evidence="2" type="ORF">RRG08_054594</name>
</gene>
<reference evidence="2" key="1">
    <citation type="journal article" date="2023" name="G3 (Bethesda)">
        <title>A reference genome for the long-term kleptoplast-retaining sea slug Elysia crispata morphotype clarki.</title>
        <authorList>
            <person name="Eastman K.E."/>
            <person name="Pendleton A.L."/>
            <person name="Shaikh M.A."/>
            <person name="Suttiyut T."/>
            <person name="Ogas R."/>
            <person name="Tomko P."/>
            <person name="Gavelis G."/>
            <person name="Widhalm J.R."/>
            <person name="Wisecaver J.H."/>
        </authorList>
    </citation>
    <scope>NUCLEOTIDE SEQUENCE</scope>
    <source>
        <strain evidence="2">ECLA1</strain>
    </source>
</reference>
<dbReference type="PANTHER" id="PTHR47272">
    <property type="entry name" value="DDE_TNP_1_7 DOMAIN-CONTAINING PROTEIN"/>
    <property type="match status" value="1"/>
</dbReference>
<dbReference type="Proteomes" id="UP001283361">
    <property type="component" value="Unassembled WGS sequence"/>
</dbReference>
<proteinExistence type="predicted"/>
<dbReference type="AlphaFoldDB" id="A0AAE1E7Z5"/>
<sequence length="268" mass="31365">MRVFIGICLYMSIVDMPFRRMYWASHSRQNAVADNMTCNRFEEILSLLHLNDNELMEPRGHPHHDPLFKVRPLLTKLNENFEKCAEKENCIAVDEMMVPFKGRHALKVYLMKKPKKWGYKVWVNAGQSGYVHKFIFAGESVLKTNDEYFEKKDLKKKGRGVFDFRVDGKKSVMVCKWFDNKIVAVASNVEGLYPTHMVKRSVNKDTRYDHIDHFPKKTVVKYAQRCKLEGCPGKTKYLCRKCCVDLCIDSKEQDESCFFFITTEKAMT</sequence>
<protein>
    <recommendedName>
        <fullName evidence="1">PiggyBac transposable element-derived protein domain-containing protein</fullName>
    </recommendedName>
</protein>
<evidence type="ECO:0000313" key="3">
    <source>
        <dbReference type="Proteomes" id="UP001283361"/>
    </source>
</evidence>
<dbReference type="Pfam" id="PF13843">
    <property type="entry name" value="DDE_Tnp_1_7"/>
    <property type="match status" value="1"/>
</dbReference>
<comment type="caution">
    <text evidence="2">The sequence shown here is derived from an EMBL/GenBank/DDBJ whole genome shotgun (WGS) entry which is preliminary data.</text>
</comment>